<organism evidence="4 5">
    <name type="scientific">Pseudogymnoascus verrucosus</name>
    <dbReference type="NCBI Taxonomy" id="342668"/>
    <lineage>
        <taxon>Eukaryota</taxon>
        <taxon>Fungi</taxon>
        <taxon>Dikarya</taxon>
        <taxon>Ascomycota</taxon>
        <taxon>Pezizomycotina</taxon>
        <taxon>Leotiomycetes</taxon>
        <taxon>Thelebolales</taxon>
        <taxon>Thelebolaceae</taxon>
        <taxon>Pseudogymnoascus</taxon>
    </lineage>
</organism>
<dbReference type="OrthoDB" id="10258062at2759"/>
<reference evidence="4 5" key="1">
    <citation type="submission" date="2016-03" db="EMBL/GenBank/DDBJ databases">
        <title>Comparative genomics of Pseudogymnoascus destructans, the fungus causing white-nose syndrome of bats.</title>
        <authorList>
            <person name="Palmer J.M."/>
            <person name="Drees K.P."/>
            <person name="Foster J.T."/>
            <person name="Lindner D.L."/>
        </authorList>
    </citation>
    <scope>NUCLEOTIDE SEQUENCE [LARGE SCALE GENOMIC DNA]</scope>
    <source>
        <strain evidence="4 5">UAMH 10579</strain>
    </source>
</reference>
<feature type="domain" description="Telomere length regulation protein conserved" evidence="3">
    <location>
        <begin position="599"/>
        <end position="710"/>
    </location>
</feature>
<dbReference type="GO" id="GO:0005829">
    <property type="term" value="C:cytosol"/>
    <property type="evidence" value="ECO:0007669"/>
    <property type="project" value="TreeGrafter"/>
</dbReference>
<reference evidence="5" key="2">
    <citation type="journal article" date="2018" name="Nat. Commun.">
        <title>Extreme sensitivity to ultraviolet light in the fungal pathogen causing white-nose syndrome of bats.</title>
        <authorList>
            <person name="Palmer J.M."/>
            <person name="Drees K.P."/>
            <person name="Foster J.T."/>
            <person name="Lindner D.L."/>
        </authorList>
    </citation>
    <scope>NUCLEOTIDE SEQUENCE [LARGE SCALE GENOMIC DNA]</scope>
    <source>
        <strain evidence="5">UAMH 10579</strain>
    </source>
</reference>
<feature type="region of interest" description="Disordered" evidence="2">
    <location>
        <begin position="1248"/>
        <end position="1362"/>
    </location>
</feature>
<dbReference type="PANTHER" id="PTHR15830:SF10">
    <property type="entry name" value="TELOMERE LENGTH REGULATION PROTEIN TEL2 HOMOLOG"/>
    <property type="match status" value="1"/>
</dbReference>
<evidence type="ECO:0000256" key="1">
    <source>
        <dbReference type="ARBA" id="ARBA00006133"/>
    </source>
</evidence>
<feature type="compositionally biased region" description="Polar residues" evidence="2">
    <location>
        <begin position="1294"/>
        <end position="1306"/>
    </location>
</feature>
<dbReference type="InterPro" id="IPR019337">
    <property type="entry name" value="Telomere_length_regulation_dom"/>
</dbReference>
<dbReference type="Proteomes" id="UP000091956">
    <property type="component" value="Unassembled WGS sequence"/>
</dbReference>
<dbReference type="RefSeq" id="XP_018129906.1">
    <property type="nucleotide sequence ID" value="XM_018276285.1"/>
</dbReference>
<keyword evidence="5" id="KW-1185">Reference proteome</keyword>
<feature type="region of interest" description="Disordered" evidence="2">
    <location>
        <begin position="527"/>
        <end position="589"/>
    </location>
</feature>
<evidence type="ECO:0000259" key="3">
    <source>
        <dbReference type="Pfam" id="PF10193"/>
    </source>
</evidence>
<dbReference type="Gene3D" id="1.25.40.720">
    <property type="entry name" value="Telomere length regulation protein 2, C-terminal domain"/>
    <property type="match status" value="2"/>
</dbReference>
<dbReference type="Pfam" id="PF10193">
    <property type="entry name" value="Telomere_reg-2"/>
    <property type="match status" value="1"/>
</dbReference>
<gene>
    <name evidence="4" type="primary">TEL2</name>
    <name evidence="4" type="ORF">VE01_06846</name>
</gene>
<sequence length="1487" mass="166071">MEDLLTPMSTAYKNIKEDQEDALVETRGRREALRKNEFQARSPREALEILQNEPDFSNLISILKYLDTTNDISLSSPSPLSSQLINVLVSDTVPNYWAILSERGKGSKTFKYKRERDLLLNCFRNATGLGAISARLNVLIDQSKITSKKGDGPNFVQSLRDYQSVLEDLLHGNAVLQGLWEALQSEPIPKQAALWREVTVLIGGSRLLNSAAEAHSIINESNNTVRETSWIADGVKYSRWIASNIQYWAKHLALESVRPWKHLTELLSKSLRLGYPDVILEAVLDLVLGTEDDLKVLQKLLDVIPTYEQKSVLNCALRLLVKHHLPSDPNYGDVAWWQEDTARVSAGAAYLSTIINGNAARKDMLLSWMTGLPGAGIGEPISIRRAAIATISHSKYDLEAILEKSMQQFGDQLYIKHTPSMQQDVHAQILLLCAGYVHRISPMKLKILARSGVYLNAVSNRLSASSERARFLGMLVGEAISGLVEPTGNQMDFKMEELKSPEAQWYKDLVGVIDSLGSVESLRKHIAPEAKQTKPSLPREVNKPIRPPQHSSKIISIEEIDDDGSEEEDDLVPYTKPDSDEEDSDEDPTLVVRNKPTAPVYIRDLISYFRDTENYDRQRLALSTAASLIRRKSGFGTEVKDHAEELATVLMGLQDKYDIDDFNDLRLQSMISVLLCDPQRMAKWFARTFFDGDYSISQRASVLSTIAISARELGGLKEEDKSLTKTALASSNNFPSKQLPERLHNIYAVEESPVDSLSHQLSKTMIQPLAASLADKATGPDILKVKTFSSRLAVESRRAPPTVNALSSMVAESFFFPLTGRFFAHLKAYGGKNVIFESFLLSSYLKTLSLIMHASGSSTLQLPQMTSEFWDLLLAVRSHTIGDKSVREAVLFGFMTLLEVNGDKRRLSEKHGRELLETQRWVEAIFGSIGEGGKEEERARTLAAGVLYRIREVVEKYQALLMGDLAHPAHLTYISFYAALCITIQAQSLELRNPRKLVLLKLSLSFYERSEGFLMQAKIEQNTSHDGPPKREYKRWDSNSLTRSQSLSVDSPTSTTHTTISSFRLPDNDSDDGFKSPSITTRGRTLSMDSTTSDFLAKKDYKNLFYSTIKHYAATPPTPPLSPLEDSLPAKRELKRSGSSSSAHSKTSSIDSMLDEFDFSLTWDANSRRSSASSYTSIASKVTTENISQKQAPRDTARDTAPVLFLKPPPPQFLKLSTPPRPRKRSGFAPSLPTIISDSCMAEVAMDSSSISSTSSPEHYSARTRPLPPLPLITEDIPTCSEIQIPGDRKPRSTWGNDTQTPSSTVFPPPRKAHSPAPTAVPFHRPLPPLPLAVRPPVSGSRLNFSKPRPVPPPPPSQRTSPETAVEAISLFLLSQSRARYNAHIPEFYSRIKYHMTEVRKMIADVQFKNAALEAEGRPVRTLSIKELREGTGCAMGVQWKVDKEEVVKRVRRARVEALKRRGEERKPWDGGRYQELCKLALEELKR</sequence>
<protein>
    <submittedName>
        <fullName evidence="4">Telomere binding protein</fullName>
    </submittedName>
</protein>
<name>A0A1B8GK06_9PEZI</name>
<evidence type="ECO:0000313" key="4">
    <source>
        <dbReference type="EMBL" id="OBT96173.1"/>
    </source>
</evidence>
<feature type="region of interest" description="Disordered" evidence="2">
    <location>
        <begin position="1019"/>
        <end position="1086"/>
    </location>
</feature>
<comment type="similarity">
    <text evidence="1">Belongs to the TEL2 family.</text>
</comment>
<dbReference type="InterPro" id="IPR051970">
    <property type="entry name" value="TEL2_Regulation"/>
</dbReference>
<feature type="compositionally biased region" description="Polar residues" evidence="2">
    <location>
        <begin position="1038"/>
        <end position="1047"/>
    </location>
</feature>
<dbReference type="STRING" id="342668.A0A1B8GK06"/>
<evidence type="ECO:0000256" key="2">
    <source>
        <dbReference type="SAM" id="MobiDB-lite"/>
    </source>
</evidence>
<proteinExistence type="inferred from homology"/>
<feature type="compositionally biased region" description="Basic and acidic residues" evidence="2">
    <location>
        <begin position="1027"/>
        <end position="1037"/>
    </location>
</feature>
<dbReference type="GO" id="GO:0051083">
    <property type="term" value="P:'de novo' cotranslational protein folding"/>
    <property type="evidence" value="ECO:0007669"/>
    <property type="project" value="TreeGrafter"/>
</dbReference>
<feature type="compositionally biased region" description="Acidic residues" evidence="2">
    <location>
        <begin position="558"/>
        <end position="571"/>
    </location>
</feature>
<feature type="compositionally biased region" description="Low complexity" evidence="2">
    <location>
        <begin position="1048"/>
        <end position="1062"/>
    </location>
</feature>
<feature type="compositionally biased region" description="Polar residues" evidence="2">
    <location>
        <begin position="1077"/>
        <end position="1086"/>
    </location>
</feature>
<dbReference type="PANTHER" id="PTHR15830">
    <property type="entry name" value="TELOMERE LENGTH REGULATION PROTEIN TEL2 FAMILY MEMBER"/>
    <property type="match status" value="1"/>
</dbReference>
<feature type="compositionally biased region" description="Acidic residues" evidence="2">
    <location>
        <begin position="579"/>
        <end position="588"/>
    </location>
</feature>
<dbReference type="FunFam" id="1.25.40.720:FF:000004">
    <property type="entry name" value="WGS project CABT00000000 data, contig 2.6"/>
    <property type="match status" value="1"/>
</dbReference>
<feature type="region of interest" description="Disordered" evidence="2">
    <location>
        <begin position="1184"/>
        <end position="1231"/>
    </location>
</feature>
<dbReference type="EMBL" id="KV460230">
    <property type="protein sequence ID" value="OBT96173.1"/>
    <property type="molecule type" value="Genomic_DNA"/>
</dbReference>
<dbReference type="GO" id="GO:0051879">
    <property type="term" value="F:Hsp90 protein binding"/>
    <property type="evidence" value="ECO:0007669"/>
    <property type="project" value="TreeGrafter"/>
</dbReference>
<dbReference type="InterPro" id="IPR038528">
    <property type="entry name" value="TEL2_C_sf"/>
</dbReference>
<evidence type="ECO:0000313" key="5">
    <source>
        <dbReference type="Proteomes" id="UP000091956"/>
    </source>
</evidence>
<accession>A0A1B8GK06</accession>
<dbReference type="GeneID" id="28840232"/>
<dbReference type="GO" id="GO:0042162">
    <property type="term" value="F:telomeric DNA binding"/>
    <property type="evidence" value="ECO:0007669"/>
    <property type="project" value="TreeGrafter"/>
</dbReference>